<feature type="transmembrane region" description="Helical" evidence="1">
    <location>
        <begin position="12"/>
        <end position="30"/>
    </location>
</feature>
<evidence type="ECO:0000313" key="3">
    <source>
        <dbReference type="Proteomes" id="UP000315400"/>
    </source>
</evidence>
<sequence>MSDDHRRGTVTLALLGLVILLAYIVPYGFLQNIESWYGAFLFWTLFGVVAIGLIFRLVWSWRS</sequence>
<evidence type="ECO:0000256" key="1">
    <source>
        <dbReference type="SAM" id="Phobius"/>
    </source>
</evidence>
<name>A0A540VVB5_9GAMM</name>
<protein>
    <recommendedName>
        <fullName evidence="4">DUF4175 domain-containing protein</fullName>
    </recommendedName>
</protein>
<dbReference type="RefSeq" id="WP_016353654.1">
    <property type="nucleotide sequence ID" value="NZ_MBFX01000004.1"/>
</dbReference>
<proteinExistence type="predicted"/>
<gene>
    <name evidence="2" type="ORF">FKY71_01935</name>
</gene>
<keyword evidence="1" id="KW-0812">Transmembrane</keyword>
<keyword evidence="1" id="KW-1133">Transmembrane helix</keyword>
<comment type="caution">
    <text evidence="2">The sequence shown here is derived from an EMBL/GenBank/DDBJ whole genome shotgun (WGS) entry which is preliminary data.</text>
</comment>
<dbReference type="Proteomes" id="UP000315400">
    <property type="component" value="Unassembled WGS sequence"/>
</dbReference>
<keyword evidence="1" id="KW-0472">Membrane</keyword>
<reference evidence="2 3" key="1">
    <citation type="submission" date="2019-06" db="EMBL/GenBank/DDBJ databases">
        <title>Metagenome assembled Genome of Spiribacter salinus SL48-SHIP from the microbial mat of Salt Lake 48 (Novosibirsk region, Russia).</title>
        <authorList>
            <person name="Shipova A."/>
            <person name="Rozanov A.S."/>
            <person name="Bryanskaya A.V."/>
            <person name="Peltek S.E."/>
        </authorList>
    </citation>
    <scope>NUCLEOTIDE SEQUENCE [LARGE SCALE GENOMIC DNA]</scope>
    <source>
        <strain evidence="2">SL48-SHIP-2</strain>
    </source>
</reference>
<organism evidence="2 3">
    <name type="scientific">Spiribacter salinus</name>
    <dbReference type="NCBI Taxonomy" id="1335746"/>
    <lineage>
        <taxon>Bacteria</taxon>
        <taxon>Pseudomonadati</taxon>
        <taxon>Pseudomonadota</taxon>
        <taxon>Gammaproteobacteria</taxon>
        <taxon>Chromatiales</taxon>
        <taxon>Ectothiorhodospiraceae</taxon>
        <taxon>Spiribacter</taxon>
    </lineage>
</organism>
<dbReference type="EMBL" id="VIFK01000006">
    <property type="protein sequence ID" value="TQF00702.1"/>
    <property type="molecule type" value="Genomic_DNA"/>
</dbReference>
<accession>A0A540VVB5</accession>
<dbReference type="STRING" id="1260251.SPISAL_06265"/>
<evidence type="ECO:0008006" key="4">
    <source>
        <dbReference type="Google" id="ProtNLM"/>
    </source>
</evidence>
<dbReference type="AlphaFoldDB" id="A0A540VVB5"/>
<evidence type="ECO:0000313" key="2">
    <source>
        <dbReference type="EMBL" id="TQF00702.1"/>
    </source>
</evidence>
<feature type="transmembrane region" description="Helical" evidence="1">
    <location>
        <begin position="36"/>
        <end position="59"/>
    </location>
</feature>